<feature type="domain" description="EVE" evidence="1">
    <location>
        <begin position="3"/>
        <end position="131"/>
    </location>
</feature>
<evidence type="ECO:0000259" key="1">
    <source>
        <dbReference type="Pfam" id="PF01878"/>
    </source>
</evidence>
<evidence type="ECO:0000313" key="2">
    <source>
        <dbReference type="EMBL" id="TMQ55133.1"/>
    </source>
</evidence>
<gene>
    <name evidence="2" type="ORF">E6K74_04170</name>
    <name evidence="3" type="ORF">E6K77_01380</name>
</gene>
<dbReference type="Proteomes" id="UP000317366">
    <property type="component" value="Unassembled WGS sequence"/>
</dbReference>
<dbReference type="InterPro" id="IPR002740">
    <property type="entry name" value="EVE_domain"/>
</dbReference>
<dbReference type="Proteomes" id="UP000319829">
    <property type="component" value="Unassembled WGS sequence"/>
</dbReference>
<dbReference type="PANTHER" id="PTHR14087:SF7">
    <property type="entry name" value="THYMOCYTE NUCLEAR PROTEIN 1"/>
    <property type="match status" value="1"/>
</dbReference>
<sequence length="139" mass="15329">MATFLFKTEPTTYSFADLTRDKSTVWDGVSNALALKHLRTVRKGDTVAIYHTGDEKQVVGLAIADSDPFPDPKLGDPKRAVVRLKAGREFPFPVPLGTFRTDAVLKTADLVRLPRLSVMPLTAAQHDRLLERAGLSAKR</sequence>
<proteinExistence type="predicted"/>
<evidence type="ECO:0000313" key="5">
    <source>
        <dbReference type="Proteomes" id="UP000319829"/>
    </source>
</evidence>
<dbReference type="Gene3D" id="3.10.590.10">
    <property type="entry name" value="ph1033 like domains"/>
    <property type="match status" value="1"/>
</dbReference>
<reference evidence="4 5" key="1">
    <citation type="journal article" date="2019" name="Nat. Microbiol.">
        <title>Mediterranean grassland soil C-N compound turnover is dependent on rainfall and depth, and is mediated by genomically divergent microorganisms.</title>
        <authorList>
            <person name="Diamond S."/>
            <person name="Andeer P.F."/>
            <person name="Li Z."/>
            <person name="Crits-Christoph A."/>
            <person name="Burstein D."/>
            <person name="Anantharaman K."/>
            <person name="Lane K.R."/>
            <person name="Thomas B.C."/>
            <person name="Pan C."/>
            <person name="Northen T.R."/>
            <person name="Banfield J.F."/>
        </authorList>
    </citation>
    <scope>NUCLEOTIDE SEQUENCE [LARGE SCALE GENOMIC DNA]</scope>
    <source>
        <strain evidence="2">WS_4</strain>
        <strain evidence="3">WS_7</strain>
    </source>
</reference>
<dbReference type="InterPro" id="IPR052181">
    <property type="entry name" value="5hmC_binding"/>
</dbReference>
<dbReference type="Pfam" id="PF01878">
    <property type="entry name" value="EVE"/>
    <property type="match status" value="1"/>
</dbReference>
<name>A0A538TRZ6_UNCEI</name>
<dbReference type="EMBL" id="VBOX01000009">
    <property type="protein sequence ID" value="TMQ66400.1"/>
    <property type="molecule type" value="Genomic_DNA"/>
</dbReference>
<dbReference type="PANTHER" id="PTHR14087">
    <property type="entry name" value="THYMOCYTE NUCLEAR PROTEIN 1"/>
    <property type="match status" value="1"/>
</dbReference>
<evidence type="ECO:0000313" key="3">
    <source>
        <dbReference type="EMBL" id="TMQ66400.1"/>
    </source>
</evidence>
<protein>
    <submittedName>
        <fullName evidence="3">EVE domain-containing protein</fullName>
    </submittedName>
</protein>
<dbReference type="InterPro" id="IPR015947">
    <property type="entry name" value="PUA-like_sf"/>
</dbReference>
<comment type="caution">
    <text evidence="3">The sequence shown here is derived from an EMBL/GenBank/DDBJ whole genome shotgun (WGS) entry which is preliminary data.</text>
</comment>
<organism evidence="3 4">
    <name type="scientific">Eiseniibacteriota bacterium</name>
    <dbReference type="NCBI Taxonomy" id="2212470"/>
    <lineage>
        <taxon>Bacteria</taxon>
        <taxon>Candidatus Eiseniibacteriota</taxon>
    </lineage>
</organism>
<evidence type="ECO:0000313" key="4">
    <source>
        <dbReference type="Proteomes" id="UP000317366"/>
    </source>
</evidence>
<dbReference type="EMBL" id="VBOU01000042">
    <property type="protein sequence ID" value="TMQ55133.1"/>
    <property type="molecule type" value="Genomic_DNA"/>
</dbReference>
<accession>A0A538TRZ6</accession>
<dbReference type="SUPFAM" id="SSF88697">
    <property type="entry name" value="PUA domain-like"/>
    <property type="match status" value="1"/>
</dbReference>
<dbReference type="AlphaFoldDB" id="A0A538TRZ6"/>